<dbReference type="InterPro" id="IPR002611">
    <property type="entry name" value="IstB_ATP-bd"/>
</dbReference>
<accession>A0AAU7M0T8</accession>
<feature type="domain" description="IstB-like ATP-binding" evidence="1">
    <location>
        <begin position="9"/>
        <end position="98"/>
    </location>
</feature>
<keyword evidence="2" id="KW-0547">Nucleotide-binding</keyword>
<protein>
    <submittedName>
        <fullName evidence="2">ATP-binding protein</fullName>
    </submittedName>
</protein>
<name>A0AAU7M0T8_9BURK</name>
<proteinExistence type="predicted"/>
<geneLocation type="plasmid" evidence="2">
    <name>p2</name>
</geneLocation>
<dbReference type="AlphaFoldDB" id="A0AAU7M0T8"/>
<organism evidence="2">
    <name type="scientific">Polaromonas hydrogenivorans</name>
    <dbReference type="NCBI Taxonomy" id="335476"/>
    <lineage>
        <taxon>Bacteria</taxon>
        <taxon>Pseudomonadati</taxon>
        <taxon>Pseudomonadota</taxon>
        <taxon>Betaproteobacteria</taxon>
        <taxon>Burkholderiales</taxon>
        <taxon>Comamonadaceae</taxon>
        <taxon>Polaromonas</taxon>
    </lineage>
</organism>
<evidence type="ECO:0000313" key="2">
    <source>
        <dbReference type="EMBL" id="XBP72823.1"/>
    </source>
</evidence>
<evidence type="ECO:0000259" key="1">
    <source>
        <dbReference type="Pfam" id="PF01695"/>
    </source>
</evidence>
<reference evidence="2" key="1">
    <citation type="submission" date="2024-05" db="EMBL/GenBank/DDBJ databases">
        <authorList>
            <person name="Bunk B."/>
            <person name="Swiderski J."/>
            <person name="Sproer C."/>
            <person name="Thiel V."/>
        </authorList>
    </citation>
    <scope>NUCLEOTIDE SEQUENCE</scope>
    <source>
        <strain evidence="2">DSM 17735</strain>
        <plasmid evidence="2">p2</plasmid>
    </source>
</reference>
<gene>
    <name evidence="2" type="ORF">ABLV49_23800</name>
</gene>
<dbReference type="RefSeq" id="WP_349282607.1">
    <property type="nucleotide sequence ID" value="NZ_CP157677.1"/>
</dbReference>
<sequence>MMMNTTLNQLRSLRLETMAQALEHQLQQSGIGAMSFEERLALLVDREVHGRQDRRCARLLKTAKLKYPQAVIEDLDSRSTRGIERSAVMSLVLGEWVNAGHGGCQGSCRLK</sequence>
<dbReference type="Pfam" id="PF01695">
    <property type="entry name" value="IstB_IS21"/>
    <property type="match status" value="1"/>
</dbReference>
<keyword evidence="2" id="KW-0614">Plasmid</keyword>
<dbReference type="EMBL" id="CP157677">
    <property type="protein sequence ID" value="XBP72823.1"/>
    <property type="molecule type" value="Genomic_DNA"/>
</dbReference>
<dbReference type="GO" id="GO:0005524">
    <property type="term" value="F:ATP binding"/>
    <property type="evidence" value="ECO:0007669"/>
    <property type="project" value="UniProtKB-KW"/>
</dbReference>
<keyword evidence="2" id="KW-0067">ATP-binding</keyword>